<feature type="signal peptide" evidence="1">
    <location>
        <begin position="1"/>
        <end position="23"/>
    </location>
</feature>
<accession>A0ABT5K3M4</accession>
<evidence type="ECO:0000256" key="1">
    <source>
        <dbReference type="SAM" id="SignalP"/>
    </source>
</evidence>
<dbReference type="PROSITE" id="PS51257">
    <property type="entry name" value="PROKAR_LIPOPROTEIN"/>
    <property type="match status" value="1"/>
</dbReference>
<keyword evidence="1" id="KW-0732">Signal</keyword>
<sequence>MKTYLFAAITVALAACSSPPTQPTTFNVNSADFSTASNENLCSVYGYRANRSGEARGELMKRGVFTAKDWANIDAHIVIPGMSECAVNAAYFVSVAKVEGAVDASGKRISRTLVYACNTSPVPNCPYTQVTFQNGVVVSVTPRSTL</sequence>
<organism evidence="2 3">
    <name type="scientific">Janthinobacterium fluminis</name>
    <dbReference type="NCBI Taxonomy" id="2987524"/>
    <lineage>
        <taxon>Bacteria</taxon>
        <taxon>Pseudomonadati</taxon>
        <taxon>Pseudomonadota</taxon>
        <taxon>Betaproteobacteria</taxon>
        <taxon>Burkholderiales</taxon>
        <taxon>Oxalobacteraceae</taxon>
        <taxon>Janthinobacterium</taxon>
    </lineage>
</organism>
<proteinExistence type="predicted"/>
<dbReference type="RefSeq" id="WP_273672724.1">
    <property type="nucleotide sequence ID" value="NZ_JAQQXR010000007.1"/>
</dbReference>
<dbReference type="Proteomes" id="UP001221208">
    <property type="component" value="Unassembled WGS sequence"/>
</dbReference>
<comment type="caution">
    <text evidence="2">The sequence shown here is derived from an EMBL/GenBank/DDBJ whole genome shotgun (WGS) entry which is preliminary data.</text>
</comment>
<evidence type="ECO:0008006" key="4">
    <source>
        <dbReference type="Google" id="ProtNLM"/>
    </source>
</evidence>
<evidence type="ECO:0000313" key="2">
    <source>
        <dbReference type="EMBL" id="MDC8759514.1"/>
    </source>
</evidence>
<reference evidence="2 3" key="1">
    <citation type="submission" date="2022-10" db="EMBL/GenBank/DDBJ databases">
        <title>Janthinobacterium sp. hw3 Genome sequencing.</title>
        <authorList>
            <person name="Park S."/>
        </authorList>
    </citation>
    <scope>NUCLEOTIDE SEQUENCE [LARGE SCALE GENOMIC DNA]</scope>
    <source>
        <strain evidence="3">hw3</strain>
    </source>
</reference>
<name>A0ABT5K3M4_9BURK</name>
<protein>
    <recommendedName>
        <fullName evidence="4">Lipoprotein</fullName>
    </recommendedName>
</protein>
<evidence type="ECO:0000313" key="3">
    <source>
        <dbReference type="Proteomes" id="UP001221208"/>
    </source>
</evidence>
<gene>
    <name evidence="2" type="ORF">OIK44_18170</name>
</gene>
<dbReference type="EMBL" id="JAQQXR010000007">
    <property type="protein sequence ID" value="MDC8759514.1"/>
    <property type="molecule type" value="Genomic_DNA"/>
</dbReference>
<feature type="chain" id="PRO_5045171673" description="Lipoprotein" evidence="1">
    <location>
        <begin position="24"/>
        <end position="146"/>
    </location>
</feature>
<keyword evidence="3" id="KW-1185">Reference proteome</keyword>